<dbReference type="OMA" id="GDLMVWG"/>
<evidence type="ECO:0000313" key="4">
    <source>
        <dbReference type="EMBL" id="CEM05552.1"/>
    </source>
</evidence>
<dbReference type="PROSITE" id="PS00678">
    <property type="entry name" value="WD_REPEATS_1"/>
    <property type="match status" value="1"/>
</dbReference>
<keyword evidence="1 3" id="KW-0853">WD repeat</keyword>
<dbReference type="InParanoid" id="A0A0G4F103"/>
<dbReference type="InterPro" id="IPR015943">
    <property type="entry name" value="WD40/YVTN_repeat-like_dom_sf"/>
</dbReference>
<keyword evidence="5" id="KW-1185">Reference proteome</keyword>
<dbReference type="PhylomeDB" id="A0A0G4F103"/>
<dbReference type="InterPro" id="IPR036322">
    <property type="entry name" value="WD40_repeat_dom_sf"/>
</dbReference>
<dbReference type="PANTHER" id="PTHR44666">
    <property type="entry name" value="WD REPEAT-CONTAINING PROTEIN 53"/>
    <property type="match status" value="1"/>
</dbReference>
<protein>
    <submittedName>
        <fullName evidence="4">Uncharacterized protein</fullName>
    </submittedName>
</protein>
<name>A0A0G4F103_VITBC</name>
<dbReference type="PROSITE" id="PS50294">
    <property type="entry name" value="WD_REPEATS_REGION"/>
    <property type="match status" value="1"/>
</dbReference>
<evidence type="ECO:0000313" key="5">
    <source>
        <dbReference type="Proteomes" id="UP000041254"/>
    </source>
</evidence>
<dbReference type="PANTHER" id="PTHR44666:SF1">
    <property type="entry name" value="WD REPEAT-CONTAINING PROTEIN 53"/>
    <property type="match status" value="1"/>
</dbReference>
<dbReference type="InterPro" id="IPR001680">
    <property type="entry name" value="WD40_rpt"/>
</dbReference>
<dbReference type="Proteomes" id="UP000041254">
    <property type="component" value="Unassembled WGS sequence"/>
</dbReference>
<evidence type="ECO:0000256" key="3">
    <source>
        <dbReference type="PROSITE-ProRule" id="PRU00221"/>
    </source>
</evidence>
<gene>
    <name evidence="4" type="ORF">Vbra_8718</name>
</gene>
<dbReference type="AlphaFoldDB" id="A0A0G4F103"/>
<dbReference type="EMBL" id="CDMY01000360">
    <property type="protein sequence ID" value="CEM05552.1"/>
    <property type="molecule type" value="Genomic_DNA"/>
</dbReference>
<dbReference type="SUPFAM" id="SSF50978">
    <property type="entry name" value="WD40 repeat-like"/>
    <property type="match status" value="1"/>
</dbReference>
<proteinExistence type="predicted"/>
<reference evidence="4 5" key="1">
    <citation type="submission" date="2014-11" db="EMBL/GenBank/DDBJ databases">
        <authorList>
            <person name="Zhu J."/>
            <person name="Qi W."/>
            <person name="Song R."/>
        </authorList>
    </citation>
    <scope>NUCLEOTIDE SEQUENCE [LARGE SCALE GENOMIC DNA]</scope>
</reference>
<evidence type="ECO:0000256" key="1">
    <source>
        <dbReference type="ARBA" id="ARBA00022574"/>
    </source>
</evidence>
<dbReference type="InterPro" id="IPR042453">
    <property type="entry name" value="WDR53"/>
</dbReference>
<accession>A0A0G4F103</accession>
<sequence length="367" mass="39145">MTASVSVSALRGHRDSVVSLDIPSEPPDHLVLSCSDDNTARLWDVRTHTSCRRLHDTTFDSQDGSTMGAARFRPGHPHQIYVARGGALYAFDLRRSDRVLLNVSSGVEGFDGASSAIGEIDRFAFDSSGGTMAVPLESGSVLVCEWEGEGQGEGAGGGWAVKRELTGEHGNICGSAVFRAGCARDLVTGGYDCRVCRWDASSGKCRMRLDMNKVHSELETSAGAKQLVNPPFVEDLACSHDGSKMAVALGDGNIVLYGFTGDRLWPSPHSGSITHLSPLSCVTFLPASHTHLFSLSNDRQLTLWEAKRSLATSTSSRRSVASQCGCHPLVQHEMGHKGNCIVAVAGEGRGRAIVGDVSSEIKLVDFT</sequence>
<dbReference type="SMART" id="SM00320">
    <property type="entry name" value="WD40"/>
    <property type="match status" value="4"/>
</dbReference>
<dbReference type="Pfam" id="PF00400">
    <property type="entry name" value="WD40"/>
    <property type="match status" value="1"/>
</dbReference>
<dbReference type="STRING" id="1169540.A0A0G4F103"/>
<organism evidence="4 5">
    <name type="scientific">Vitrella brassicaformis (strain CCMP3155)</name>
    <dbReference type="NCBI Taxonomy" id="1169540"/>
    <lineage>
        <taxon>Eukaryota</taxon>
        <taxon>Sar</taxon>
        <taxon>Alveolata</taxon>
        <taxon>Colpodellida</taxon>
        <taxon>Vitrellaceae</taxon>
        <taxon>Vitrella</taxon>
    </lineage>
</organism>
<evidence type="ECO:0000256" key="2">
    <source>
        <dbReference type="ARBA" id="ARBA00022737"/>
    </source>
</evidence>
<dbReference type="OrthoDB" id="2161379at2759"/>
<feature type="repeat" description="WD" evidence="3">
    <location>
        <begin position="10"/>
        <end position="53"/>
    </location>
</feature>
<dbReference type="VEuPathDB" id="CryptoDB:Vbra_8718"/>
<keyword evidence="2" id="KW-0677">Repeat</keyword>
<dbReference type="PROSITE" id="PS50082">
    <property type="entry name" value="WD_REPEATS_2"/>
    <property type="match status" value="1"/>
</dbReference>
<dbReference type="Gene3D" id="2.130.10.10">
    <property type="entry name" value="YVTN repeat-like/Quinoprotein amine dehydrogenase"/>
    <property type="match status" value="2"/>
</dbReference>
<dbReference type="InterPro" id="IPR019775">
    <property type="entry name" value="WD40_repeat_CS"/>
</dbReference>